<organism evidence="6 7">
    <name type="scientific">Bifidobacterium bifidum (strain PRL2010)</name>
    <dbReference type="NCBI Taxonomy" id="702459"/>
    <lineage>
        <taxon>Bacteria</taxon>
        <taxon>Bacillati</taxon>
        <taxon>Actinomycetota</taxon>
        <taxon>Actinomycetes</taxon>
        <taxon>Bifidobacteriales</taxon>
        <taxon>Bifidobacteriaceae</taxon>
        <taxon>Bifidobacterium</taxon>
    </lineage>
</organism>
<feature type="transmembrane region" description="Helical" evidence="5">
    <location>
        <begin position="261"/>
        <end position="289"/>
    </location>
</feature>
<evidence type="ECO:0000313" key="6">
    <source>
        <dbReference type="EMBL" id="ADP35441.1"/>
    </source>
</evidence>
<dbReference type="GO" id="GO:0016020">
    <property type="term" value="C:membrane"/>
    <property type="evidence" value="ECO:0007669"/>
    <property type="project" value="UniProtKB-SubCell"/>
</dbReference>
<dbReference type="Proteomes" id="UP000002312">
    <property type="component" value="Chromosome"/>
</dbReference>
<dbReference type="PATRIC" id="fig|702459.3.peg.334"/>
<feature type="transmembrane region" description="Helical" evidence="5">
    <location>
        <begin position="109"/>
        <end position="130"/>
    </location>
</feature>
<dbReference type="EMBL" id="CP001840">
    <property type="protein sequence ID" value="ADP35441.1"/>
    <property type="molecule type" value="Genomic_DNA"/>
</dbReference>
<evidence type="ECO:0000256" key="3">
    <source>
        <dbReference type="ARBA" id="ARBA00022989"/>
    </source>
</evidence>
<proteinExistence type="predicted"/>
<evidence type="ECO:0000256" key="1">
    <source>
        <dbReference type="ARBA" id="ARBA00004141"/>
    </source>
</evidence>
<keyword evidence="2 5" id="KW-0812">Transmembrane</keyword>
<evidence type="ECO:0000256" key="4">
    <source>
        <dbReference type="ARBA" id="ARBA00023136"/>
    </source>
</evidence>
<feature type="transmembrane region" description="Helical" evidence="5">
    <location>
        <begin position="82"/>
        <end position="103"/>
    </location>
</feature>
<dbReference type="Gene3D" id="1.20.1740.10">
    <property type="entry name" value="Amino acid/polyamine transporter I"/>
    <property type="match status" value="1"/>
</dbReference>
<keyword evidence="3 5" id="KW-1133">Transmembrane helix</keyword>
<reference evidence="6 7" key="1">
    <citation type="journal article" date="2010" name="Proc. Natl. Acad. Sci. U.S.A.">
        <title>Genome analysis of Bifidobacterium bifidum PRL2010 reveals metabolic pathways for host-derived glycan foraging.</title>
        <authorList>
            <person name="Turroni F."/>
            <person name="Bottacini F."/>
            <person name="Foroni E."/>
            <person name="Mulder I."/>
            <person name="Kim J.H."/>
            <person name="Zomer A."/>
            <person name="Sanchez B."/>
            <person name="Bidossi A."/>
            <person name="Ferrarini A."/>
            <person name="Giubellini V."/>
            <person name="Delledonne M."/>
            <person name="Henrissat B."/>
            <person name="Coutinho P."/>
            <person name="Oggioni M."/>
            <person name="Fitzgerald G.F."/>
            <person name="Mills D."/>
            <person name="Margolles A."/>
            <person name="Kelly D."/>
            <person name="van Sinderen D."/>
            <person name="Ventura M."/>
        </authorList>
    </citation>
    <scope>NUCLEOTIDE SEQUENCE [LARGE SCALE GENOMIC DNA]</scope>
    <source>
        <strain evidence="6 7">PRL2010</strain>
    </source>
</reference>
<name>A0A0H3E8H8_BIFBP</name>
<dbReference type="GO" id="GO:0055085">
    <property type="term" value="P:transmembrane transport"/>
    <property type="evidence" value="ECO:0007669"/>
    <property type="project" value="InterPro"/>
</dbReference>
<dbReference type="KEGG" id="bbp:BBPR_0321"/>
<accession>A0A0H3E8H8</accession>
<dbReference type="InterPro" id="IPR050367">
    <property type="entry name" value="APC_superfamily"/>
</dbReference>
<dbReference type="PANTHER" id="PTHR42770">
    <property type="entry name" value="AMINO ACID TRANSPORTER-RELATED"/>
    <property type="match status" value="1"/>
</dbReference>
<evidence type="ECO:0000256" key="5">
    <source>
        <dbReference type="SAM" id="Phobius"/>
    </source>
</evidence>
<dbReference type="AlphaFoldDB" id="A0A0H3E8H8"/>
<dbReference type="PIRSF" id="PIRSF006060">
    <property type="entry name" value="AA_transporter"/>
    <property type="match status" value="1"/>
</dbReference>
<feature type="transmembrane region" description="Helical" evidence="5">
    <location>
        <begin position="220"/>
        <end position="241"/>
    </location>
</feature>
<feature type="transmembrane region" description="Helical" evidence="5">
    <location>
        <begin position="12"/>
        <end position="35"/>
    </location>
</feature>
<dbReference type="PANTHER" id="PTHR42770:SF7">
    <property type="entry name" value="MEMBRANE PROTEIN"/>
    <property type="match status" value="1"/>
</dbReference>
<comment type="subcellular location">
    <subcellularLocation>
        <location evidence="1">Membrane</location>
        <topology evidence="1">Multi-pass membrane protein</topology>
    </subcellularLocation>
</comment>
<feature type="transmembrane region" description="Helical" evidence="5">
    <location>
        <begin position="137"/>
        <end position="159"/>
    </location>
</feature>
<protein>
    <submittedName>
        <fullName evidence="6">Amino acid permease family protein</fullName>
    </submittedName>
</protein>
<sequence>MASSRSLHTVHLAAFGAGNVVGLGVMSMAGIGVGITGTGLWLAVLVGGLGGAFALVPQLLASSSGDYPGGQYQQVGTLLPPVFGGIVAYILCFLVFDISAYALSAAQLLGLPMLPTRLTAALVVALFLGVHMLGARIAAIAQLVMAVLLAAALGTYVAVTMPHVRLANLAHYTFLGSSLAFLFACVYMTFMMNGVAGVANYAAVADRPRVTVPRAMRVSLLLVVVTYALICVADAGALPIAQVANRDLAVSLSAFIPAPVTVAFVVGGSAFALLTTLNAVVGCVAYPVASACADGWLPRELGERSTRTGAPVRLFSVGMIAAECPLIAGNSAKTVSSSVTILIIVVQAMVAVAALRLILRDGSSLCAFRSLPLLGRVPQSGLAALCIVALLVDLLLIAWLLYTMNRLLIIGNVVIFAITVVAAVIVNKYRVDTRP</sequence>
<gene>
    <name evidence="6" type="ordered locus">BBPR_0321</name>
</gene>
<dbReference type="RefSeq" id="WP_013389530.1">
    <property type="nucleotide sequence ID" value="NC_014638.1"/>
</dbReference>
<keyword evidence="4 5" id="KW-0472">Membrane</keyword>
<dbReference type="HOGENOM" id="CLU_007946_21_0_11"/>
<feature type="transmembrane region" description="Helical" evidence="5">
    <location>
        <begin position="179"/>
        <end position="199"/>
    </location>
</feature>
<feature type="transmembrane region" description="Helical" evidence="5">
    <location>
        <begin position="340"/>
        <end position="359"/>
    </location>
</feature>
<evidence type="ECO:0000313" key="7">
    <source>
        <dbReference type="Proteomes" id="UP000002312"/>
    </source>
</evidence>
<feature type="transmembrane region" description="Helical" evidence="5">
    <location>
        <begin position="380"/>
        <end position="401"/>
    </location>
</feature>
<evidence type="ECO:0000256" key="2">
    <source>
        <dbReference type="ARBA" id="ARBA00022692"/>
    </source>
</evidence>
<feature type="transmembrane region" description="Helical" evidence="5">
    <location>
        <begin position="41"/>
        <end position="61"/>
    </location>
</feature>
<dbReference type="eggNOG" id="COG0531">
    <property type="taxonomic scope" value="Bacteria"/>
</dbReference>
<dbReference type="OrthoDB" id="137613at2"/>
<feature type="transmembrane region" description="Helical" evidence="5">
    <location>
        <begin position="407"/>
        <end position="426"/>
    </location>
</feature>